<dbReference type="InterPro" id="IPR035782">
    <property type="entry name" value="SPRY_RanBP9/10"/>
</dbReference>
<dbReference type="Gene3D" id="2.60.120.920">
    <property type="match status" value="1"/>
</dbReference>
<feature type="region of interest" description="Disordered" evidence="1">
    <location>
        <begin position="449"/>
        <end position="518"/>
    </location>
</feature>
<dbReference type="InterPro" id="IPR043136">
    <property type="entry name" value="B30.2/SPRY_sf"/>
</dbReference>
<feature type="compositionally biased region" description="Polar residues" evidence="1">
    <location>
        <begin position="33"/>
        <end position="46"/>
    </location>
</feature>
<dbReference type="EMBL" id="JI165031">
    <property type="protein sequence ID" value="ADY40746.1"/>
    <property type="molecule type" value="mRNA"/>
</dbReference>
<evidence type="ECO:0000313" key="4">
    <source>
        <dbReference type="EMBL" id="ADY40746.1"/>
    </source>
</evidence>
<dbReference type="Pfam" id="PF10607">
    <property type="entry name" value="CTLH"/>
    <property type="match status" value="1"/>
</dbReference>
<feature type="compositionally biased region" description="Polar residues" evidence="1">
    <location>
        <begin position="394"/>
        <end position="405"/>
    </location>
</feature>
<feature type="domain" description="B30.2/SPRY" evidence="2">
    <location>
        <begin position="57"/>
        <end position="246"/>
    </location>
</feature>
<dbReference type="PANTHER" id="PTHR12864">
    <property type="entry name" value="RAN BINDING PROTEIN 9-RELATED"/>
    <property type="match status" value="1"/>
</dbReference>
<evidence type="ECO:0000259" key="3">
    <source>
        <dbReference type="PROSITE" id="PS50897"/>
    </source>
</evidence>
<feature type="region of interest" description="Disordered" evidence="1">
    <location>
        <begin position="303"/>
        <end position="323"/>
    </location>
</feature>
<dbReference type="InterPro" id="IPR006595">
    <property type="entry name" value="CTLH_C"/>
</dbReference>
<name>F1KS92_ASCSU</name>
<dbReference type="SMART" id="SM00668">
    <property type="entry name" value="CTLH"/>
    <property type="match status" value="1"/>
</dbReference>
<dbReference type="InterPro" id="IPR013320">
    <property type="entry name" value="ConA-like_dom_sf"/>
</dbReference>
<dbReference type="CDD" id="cd12909">
    <property type="entry name" value="SPRY_RanBP9_10"/>
    <property type="match status" value="1"/>
</dbReference>
<dbReference type="SUPFAM" id="SSF49899">
    <property type="entry name" value="Concanavalin A-like lectins/glucanases"/>
    <property type="match status" value="1"/>
</dbReference>
<proteinExistence type="evidence at transcript level"/>
<dbReference type="InterPro" id="IPR001870">
    <property type="entry name" value="B30.2/SPRY"/>
</dbReference>
<feature type="domain" description="CTLH" evidence="3">
    <location>
        <begin position="322"/>
        <end position="379"/>
    </location>
</feature>
<protein>
    <submittedName>
        <fullName evidence="4">Ran-binding protein 9</fullName>
    </submittedName>
</protein>
<evidence type="ECO:0000256" key="1">
    <source>
        <dbReference type="SAM" id="MobiDB-lite"/>
    </source>
</evidence>
<dbReference type="Pfam" id="PF00622">
    <property type="entry name" value="SPRY"/>
    <property type="match status" value="1"/>
</dbReference>
<dbReference type="SMART" id="SM00449">
    <property type="entry name" value="SPRY"/>
    <property type="match status" value="1"/>
</dbReference>
<dbReference type="AlphaFoldDB" id="F1KS92"/>
<dbReference type="PROSITE" id="PS50897">
    <property type="entry name" value="CTLH"/>
    <property type="match status" value="1"/>
</dbReference>
<reference evidence="4" key="1">
    <citation type="journal article" date="2011" name="Genome Res.">
        <title>Deep small RNA sequencing from the nematode Ascaris reveals conservation, functional diversification, and novel developmental profiles.</title>
        <authorList>
            <person name="Wang J."/>
            <person name="Czech B."/>
            <person name="Crunk A."/>
            <person name="Wallace A."/>
            <person name="Mitreva M."/>
            <person name="Hannon G.J."/>
            <person name="Davis R.E."/>
        </authorList>
    </citation>
    <scope>NUCLEOTIDE SEQUENCE</scope>
</reference>
<dbReference type="InterPro" id="IPR050618">
    <property type="entry name" value="Ubq-SigPath_Reg"/>
</dbReference>
<organism evidence="4">
    <name type="scientific">Ascaris suum</name>
    <name type="common">Pig roundworm</name>
    <name type="synonym">Ascaris lumbricoides</name>
    <dbReference type="NCBI Taxonomy" id="6253"/>
    <lineage>
        <taxon>Eukaryota</taxon>
        <taxon>Metazoa</taxon>
        <taxon>Ecdysozoa</taxon>
        <taxon>Nematoda</taxon>
        <taxon>Chromadorea</taxon>
        <taxon>Rhabditida</taxon>
        <taxon>Spirurina</taxon>
        <taxon>Ascaridomorpha</taxon>
        <taxon>Ascaridoidea</taxon>
        <taxon>Ascarididae</taxon>
        <taxon>Ascaris</taxon>
    </lineage>
</organism>
<feature type="region of interest" description="Disordered" evidence="1">
    <location>
        <begin position="1"/>
        <end position="47"/>
    </location>
</feature>
<feature type="compositionally biased region" description="Polar residues" evidence="1">
    <location>
        <begin position="471"/>
        <end position="497"/>
    </location>
</feature>
<sequence length="704" mass="76722">MMDASVNVSSASDAQVARSNEGMNEADADSMESAKNASHSHQTSEFMFSPSAKDKEVCERLKKLYPYVDQEKTPLPRFWSAQDKCTWLLISNDALRVTYSGQGKNPKDAGAVRSNHPIPVTCGVFYFEVLVVSSENDCCIGIGLCEKNVDLNRLPGWDKCSYGYHGDDGNFFCSSGSGSPYGPTFSSNDTVGCGINLVSKSIFYTKNGVNLGTAISGLANVVDLYPMIGLQKHGEILETNFGQKPFMYDIEQDIQEAIAYTYDCIYRVELPQAKTSWMNHAIAAWLAHEGYSRSLNAFYKATQHKSNESQPSEFHTRESAESMENRRALQKLVLEGKVGEAISRIEKLYPNLLSRNKELALLLHCQEFVEILIQLTESGDASCNSSAGNVRSQLAPTASASNPSRHSLPKDAPLPKSCSGFDSFAQVFTRTGRSFTIASNGTTVDASVVNPFKRRSGQEPSIEQSRRASVRLSQTSTAHGHFTPSSHACQSASNGNSDEPMDDDCSLPHDASFSSNGVAHESNGLSIAKNNGSGAEANGASHGHVSATTIVAEELEDCIGECLPEDEAGEDCRSAGYTKTELAPYERMQRLLEFGRSVNALSMELLRPPEALISRMHDAFALICQASPRQSPMGYLMNPSMRGKAAAAMNSAILEFLGFPAQSLLDRHFHTAREMRHELALAQVGAAVFADVDKMVLCEELVHR</sequence>
<evidence type="ECO:0000259" key="2">
    <source>
        <dbReference type="PROSITE" id="PS50188"/>
    </source>
</evidence>
<feature type="compositionally biased region" description="Basic and acidic residues" evidence="1">
    <location>
        <begin position="314"/>
        <end position="323"/>
    </location>
</feature>
<accession>F1KS92</accession>
<dbReference type="PROSITE" id="PS50188">
    <property type="entry name" value="B302_SPRY"/>
    <property type="match status" value="1"/>
</dbReference>
<dbReference type="InterPro" id="IPR024964">
    <property type="entry name" value="CTLH/CRA"/>
</dbReference>
<feature type="compositionally biased region" description="Low complexity" evidence="1">
    <location>
        <begin position="1"/>
        <end position="17"/>
    </location>
</feature>
<feature type="region of interest" description="Disordered" evidence="1">
    <location>
        <begin position="394"/>
        <end position="414"/>
    </location>
</feature>
<dbReference type="InterPro" id="IPR003877">
    <property type="entry name" value="SPRY_dom"/>
</dbReference>